<dbReference type="AlphaFoldDB" id="V8QV58"/>
<dbReference type="STRING" id="1424334.W822_10355"/>
<dbReference type="OrthoDB" id="18526at2"/>
<reference evidence="3 4" key="1">
    <citation type="journal article" date="2014" name="Genome Announc.">
        <title>Draft Genome Sequence of Advenella kashmirensis Strain W13003, a Polycyclic Aromatic Hydrocarbon-Degrading Bacterium.</title>
        <authorList>
            <person name="Wang X."/>
            <person name="Jin D."/>
            <person name="Zhou L."/>
            <person name="Wu L."/>
            <person name="An W."/>
            <person name="Zhao L."/>
        </authorList>
    </citation>
    <scope>NUCLEOTIDE SEQUENCE [LARGE SCALE GENOMIC DNA]</scope>
    <source>
        <strain evidence="3 4">W13003</strain>
    </source>
</reference>
<dbReference type="RefSeq" id="WP_024005039.1">
    <property type="nucleotide sequence ID" value="NZ_KI650979.1"/>
</dbReference>
<dbReference type="SUPFAM" id="SSF54373">
    <property type="entry name" value="FAD-linked reductases, C-terminal domain"/>
    <property type="match status" value="1"/>
</dbReference>
<dbReference type="Gene3D" id="3.50.50.60">
    <property type="entry name" value="FAD/NAD(P)-binding domain"/>
    <property type="match status" value="2"/>
</dbReference>
<keyword evidence="1" id="KW-0560">Oxidoreductase</keyword>
<evidence type="ECO:0000313" key="3">
    <source>
        <dbReference type="EMBL" id="ETF03195.1"/>
    </source>
</evidence>
<sequence>MSSQQKSVAIIGAGIVGLCTAHSLQKTGWKVTVFDAQDPGSQCSFGNAGALSEGSVAPLAMPGVIRQAASMLLDNTSALHVPFNYWLPSLPWFMRFIAASRPERVQQIAGALHGLLSGSVQHHQELAQEIGCAHLIKTTGQLHLYPDPASREQDQASWQLKKAFGLEMHDVDRGAIAELEPAVHENYRSGWFLPDEGWVTDPFQYAQALAQSNAQAGVEFINTAVSTLHRRDEQWVLHNGQQSWQADQVVICAGMGSRELLATLKQPVPLESQRGYHVQAPHPGVSLSRIVVLADRKIFMNPMQGALRIAGTVEFGGAKQPMNTKRAMLLKDHALAGLDGLNLDGYTTWMGHRPCMPDSLPVIGPVTDQPGLWCGFGHGHLGLTGSVNTGRLLTRALNGQAGAEELAPFALDRFQ</sequence>
<evidence type="ECO:0000313" key="4">
    <source>
        <dbReference type="Proteomes" id="UP000018733"/>
    </source>
</evidence>
<dbReference type="InterPro" id="IPR036188">
    <property type="entry name" value="FAD/NAD-bd_sf"/>
</dbReference>
<organism evidence="3 4">
    <name type="scientific">Advenella kashmirensis W13003</name>
    <dbReference type="NCBI Taxonomy" id="1424334"/>
    <lineage>
        <taxon>Bacteria</taxon>
        <taxon>Pseudomonadati</taxon>
        <taxon>Pseudomonadota</taxon>
        <taxon>Betaproteobacteria</taxon>
        <taxon>Burkholderiales</taxon>
        <taxon>Alcaligenaceae</taxon>
    </lineage>
</organism>
<dbReference type="eggNOG" id="COG0665">
    <property type="taxonomic scope" value="Bacteria"/>
</dbReference>
<proteinExistence type="predicted"/>
<dbReference type="PANTHER" id="PTHR13847:SF289">
    <property type="entry name" value="GLYCINE OXIDASE"/>
    <property type="match status" value="1"/>
</dbReference>
<evidence type="ECO:0000256" key="1">
    <source>
        <dbReference type="ARBA" id="ARBA00023002"/>
    </source>
</evidence>
<dbReference type="GO" id="GO:0016491">
    <property type="term" value="F:oxidoreductase activity"/>
    <property type="evidence" value="ECO:0007669"/>
    <property type="project" value="UniProtKB-KW"/>
</dbReference>
<dbReference type="PANTHER" id="PTHR13847">
    <property type="entry name" value="SARCOSINE DEHYDROGENASE-RELATED"/>
    <property type="match status" value="1"/>
</dbReference>
<dbReference type="Gene3D" id="3.30.9.10">
    <property type="entry name" value="D-Amino Acid Oxidase, subunit A, domain 2"/>
    <property type="match status" value="1"/>
</dbReference>
<accession>V8QV58</accession>
<dbReference type="Pfam" id="PF01266">
    <property type="entry name" value="DAO"/>
    <property type="match status" value="1"/>
</dbReference>
<evidence type="ECO:0000259" key="2">
    <source>
        <dbReference type="Pfam" id="PF01266"/>
    </source>
</evidence>
<keyword evidence="4" id="KW-1185">Reference proteome</keyword>
<dbReference type="SUPFAM" id="SSF51905">
    <property type="entry name" value="FAD/NAD(P)-binding domain"/>
    <property type="match status" value="1"/>
</dbReference>
<comment type="caution">
    <text evidence="3">The sequence shown here is derived from an EMBL/GenBank/DDBJ whole genome shotgun (WGS) entry which is preliminary data.</text>
</comment>
<dbReference type="InterPro" id="IPR006076">
    <property type="entry name" value="FAD-dep_OxRdtase"/>
</dbReference>
<gene>
    <name evidence="3" type="ORF">W822_10355</name>
</gene>
<dbReference type="PATRIC" id="fig|1424334.3.peg.2077"/>
<feature type="domain" description="FAD dependent oxidoreductase" evidence="2">
    <location>
        <begin position="8"/>
        <end position="395"/>
    </location>
</feature>
<name>V8QV58_9BURK</name>
<dbReference type="EMBL" id="AYXT01000009">
    <property type="protein sequence ID" value="ETF03195.1"/>
    <property type="molecule type" value="Genomic_DNA"/>
</dbReference>
<dbReference type="GO" id="GO:0005737">
    <property type="term" value="C:cytoplasm"/>
    <property type="evidence" value="ECO:0007669"/>
    <property type="project" value="TreeGrafter"/>
</dbReference>
<dbReference type="Proteomes" id="UP000018733">
    <property type="component" value="Unassembled WGS sequence"/>
</dbReference>
<dbReference type="HOGENOM" id="CLU_007884_9_0_4"/>
<protein>
    <submittedName>
        <fullName evidence="3">Amino acid dehydrogenase</fullName>
    </submittedName>
</protein>